<dbReference type="GO" id="GO:0016705">
    <property type="term" value="F:oxidoreductase activity, acting on paired donors, with incorporation or reduction of molecular oxygen"/>
    <property type="evidence" value="ECO:0007669"/>
    <property type="project" value="InterPro"/>
</dbReference>
<reference evidence="2 3" key="1">
    <citation type="submission" date="2019-06" db="EMBL/GenBank/DDBJ databases">
        <title>Whole genome shotgun sequence of Streptomyces gardneri NBRC 12865.</title>
        <authorList>
            <person name="Hosoyama A."/>
            <person name="Uohara A."/>
            <person name="Ohji S."/>
            <person name="Ichikawa N."/>
        </authorList>
    </citation>
    <scope>NUCLEOTIDE SEQUENCE [LARGE SCALE GENOMIC DNA]</scope>
    <source>
        <strain evidence="2 3">NBRC 12865</strain>
    </source>
</reference>
<evidence type="ECO:0000256" key="1">
    <source>
        <dbReference type="SAM" id="MobiDB-lite"/>
    </source>
</evidence>
<feature type="compositionally biased region" description="Polar residues" evidence="1">
    <location>
        <begin position="77"/>
        <end position="90"/>
    </location>
</feature>
<evidence type="ECO:0000313" key="2">
    <source>
        <dbReference type="EMBL" id="GEB61768.1"/>
    </source>
</evidence>
<name>A0A4Y3RXF3_9ACTN</name>
<keyword evidence="3" id="KW-1185">Reference proteome</keyword>
<dbReference type="EMBL" id="BJMN01000066">
    <property type="protein sequence ID" value="GEB61768.1"/>
    <property type="molecule type" value="Genomic_DNA"/>
</dbReference>
<dbReference type="AlphaFoldDB" id="A0A4Y3RXF3"/>
<dbReference type="InterPro" id="IPR036661">
    <property type="entry name" value="Luciferase-like_sf"/>
</dbReference>
<accession>A0A4Y3RXF3</accession>
<organism evidence="2 3">
    <name type="scientific">Streptomyces gardneri</name>
    <dbReference type="NCBI Taxonomy" id="66892"/>
    <lineage>
        <taxon>Bacteria</taxon>
        <taxon>Bacillati</taxon>
        <taxon>Actinomycetota</taxon>
        <taxon>Actinomycetes</taxon>
        <taxon>Kitasatosporales</taxon>
        <taxon>Streptomycetaceae</taxon>
        <taxon>Streptomyces</taxon>
    </lineage>
</organism>
<feature type="region of interest" description="Disordered" evidence="1">
    <location>
        <begin position="70"/>
        <end position="90"/>
    </location>
</feature>
<evidence type="ECO:0008006" key="4">
    <source>
        <dbReference type="Google" id="ProtNLM"/>
    </source>
</evidence>
<gene>
    <name evidence="2" type="ORF">SGA01_73730</name>
</gene>
<dbReference type="SUPFAM" id="SSF51679">
    <property type="entry name" value="Bacterial luciferase-like"/>
    <property type="match status" value="1"/>
</dbReference>
<sequence length="90" mass="10127">MVLGLIGGDIRRSRPLVERYRTARQAVGHAPDTLKLGLTSHFYVGKTFQGARENLYPYYREYLRPKTPGGRGWLIGPTNSRPSQARSAHS</sequence>
<dbReference type="Proteomes" id="UP000315226">
    <property type="component" value="Unassembled WGS sequence"/>
</dbReference>
<evidence type="ECO:0000313" key="3">
    <source>
        <dbReference type="Proteomes" id="UP000315226"/>
    </source>
</evidence>
<comment type="caution">
    <text evidence="2">The sequence shown here is derived from an EMBL/GenBank/DDBJ whole genome shotgun (WGS) entry which is preliminary data.</text>
</comment>
<proteinExistence type="predicted"/>
<dbReference type="Gene3D" id="3.20.20.30">
    <property type="entry name" value="Luciferase-like domain"/>
    <property type="match status" value="1"/>
</dbReference>
<protein>
    <recommendedName>
        <fullName evidence="4">Luciferase-like domain-containing protein</fullName>
    </recommendedName>
</protein>